<dbReference type="EMBL" id="JABFRW010000041">
    <property type="protein sequence ID" value="NOT33328.1"/>
    <property type="molecule type" value="Genomic_DNA"/>
</dbReference>
<keyword evidence="8" id="KW-0966">Cell projection</keyword>
<reference evidence="8 9" key="1">
    <citation type="submission" date="2020-04" db="EMBL/GenBank/DDBJ databases">
        <title>Metagenomic profiling of ammonia- and methane-oxidizing microorganisms in a Dutch drinking water treatment plant.</title>
        <authorList>
            <person name="Poghosyan L."/>
            <person name="Leucker S."/>
        </authorList>
    </citation>
    <scope>NUCLEOTIDE SEQUENCE [LARGE SCALE GENOMIC DNA]</scope>
    <source>
        <strain evidence="8">S-RSF-IL-03</strain>
    </source>
</reference>
<accession>A0A849SCA5</accession>
<gene>
    <name evidence="8" type="primary">fliQ</name>
    <name evidence="8" type="ORF">HOP12_04065</name>
</gene>
<keyword evidence="4 7" id="KW-0812">Transmembrane</keyword>
<feature type="transmembrane region" description="Helical" evidence="7">
    <location>
        <begin position="56"/>
        <end position="78"/>
    </location>
</feature>
<dbReference type="PRINTS" id="PR00952">
    <property type="entry name" value="TYPE3IMQPROT"/>
</dbReference>
<keyword evidence="8" id="KW-0969">Cilium</keyword>
<proteinExistence type="inferred from homology"/>
<evidence type="ECO:0000313" key="8">
    <source>
        <dbReference type="EMBL" id="NOT33328.1"/>
    </source>
</evidence>
<evidence type="ECO:0000256" key="3">
    <source>
        <dbReference type="ARBA" id="ARBA00022475"/>
    </source>
</evidence>
<comment type="similarity">
    <text evidence="2">Belongs to the FliQ/MopD/SpaQ family.</text>
</comment>
<evidence type="ECO:0000256" key="5">
    <source>
        <dbReference type="ARBA" id="ARBA00022989"/>
    </source>
</evidence>
<evidence type="ECO:0000256" key="7">
    <source>
        <dbReference type="SAM" id="Phobius"/>
    </source>
</evidence>
<protein>
    <submittedName>
        <fullName evidence="8">Flagellar type III secretion system protein FliQ</fullName>
    </submittedName>
</protein>
<dbReference type="Pfam" id="PF01313">
    <property type="entry name" value="Bac_export_3"/>
    <property type="match status" value="1"/>
</dbReference>
<comment type="caution">
    <text evidence="8">The sequence shown here is derived from an EMBL/GenBank/DDBJ whole genome shotgun (WGS) entry which is preliminary data.</text>
</comment>
<dbReference type="Proteomes" id="UP000580839">
    <property type="component" value="Unassembled WGS sequence"/>
</dbReference>
<dbReference type="PANTHER" id="PTHR34040">
    <property type="entry name" value="FLAGELLAR BIOSYNTHETIC PROTEIN FLIQ"/>
    <property type="match status" value="1"/>
</dbReference>
<dbReference type="PANTHER" id="PTHR34040:SF2">
    <property type="entry name" value="FLAGELLAR BIOSYNTHETIC PROTEIN FLIQ"/>
    <property type="match status" value="1"/>
</dbReference>
<dbReference type="GO" id="GO:0009306">
    <property type="term" value="P:protein secretion"/>
    <property type="evidence" value="ECO:0007669"/>
    <property type="project" value="InterPro"/>
</dbReference>
<evidence type="ECO:0000256" key="6">
    <source>
        <dbReference type="ARBA" id="ARBA00023136"/>
    </source>
</evidence>
<keyword evidence="5 7" id="KW-1133">Transmembrane helix</keyword>
<dbReference type="AlphaFoldDB" id="A0A849SCA5"/>
<dbReference type="GO" id="GO:0005886">
    <property type="term" value="C:plasma membrane"/>
    <property type="evidence" value="ECO:0007669"/>
    <property type="project" value="UniProtKB-SubCell"/>
</dbReference>
<comment type="subcellular location">
    <subcellularLocation>
        <location evidence="1">Cell membrane</location>
        <topology evidence="1">Multi-pass membrane protein</topology>
    </subcellularLocation>
</comment>
<evidence type="ECO:0000256" key="2">
    <source>
        <dbReference type="ARBA" id="ARBA00006156"/>
    </source>
</evidence>
<keyword evidence="3" id="KW-1003">Cell membrane</keyword>
<sequence length="89" mass="9477">MNSSFAVDLIRHSLTMSLTVAAPLLLTALLVGVAVSVVQAVTQLQEQTLTFLPKLVLMALVFAITLPWVLGTLVGYVVQMIRSLPSLAA</sequence>
<keyword evidence="6 7" id="KW-0472">Membrane</keyword>
<organism evidence="8 9">
    <name type="scientific">Eiseniibacteriota bacterium</name>
    <dbReference type="NCBI Taxonomy" id="2212470"/>
    <lineage>
        <taxon>Bacteria</taxon>
        <taxon>Candidatus Eiseniibacteriota</taxon>
    </lineage>
</organism>
<evidence type="ECO:0000256" key="1">
    <source>
        <dbReference type="ARBA" id="ARBA00004651"/>
    </source>
</evidence>
<keyword evidence="8" id="KW-0282">Flagellum</keyword>
<dbReference type="PIRSF" id="PIRSF004669">
    <property type="entry name" value="FliQ"/>
    <property type="match status" value="1"/>
</dbReference>
<dbReference type="InterPro" id="IPR002191">
    <property type="entry name" value="Bac_export_3"/>
</dbReference>
<evidence type="ECO:0000256" key="4">
    <source>
        <dbReference type="ARBA" id="ARBA00022692"/>
    </source>
</evidence>
<evidence type="ECO:0000313" key="9">
    <source>
        <dbReference type="Proteomes" id="UP000580839"/>
    </source>
</evidence>
<name>A0A849SCA5_UNCEI</name>